<evidence type="ECO:0000313" key="2">
    <source>
        <dbReference type="EMBL" id="TWW53093.1"/>
    </source>
</evidence>
<comment type="caution">
    <text evidence="2">The sequence shown here is derived from an EMBL/GenBank/DDBJ whole genome shotgun (WGS) entry which is preliminary data.</text>
</comment>
<name>A0A5C6ME14_9TELE</name>
<sequence>MGEQGRCLGMRKQLDETGKVDEAALAMGQDQEMGVKERRGEEAMTQQGDRGLSGKHSSSLPGRKKELQSGANTGVKSFVFSSPAGRRGDLEQAGKHQNSPTLADRRSVSKSATTRVFTTDSFPHRSL</sequence>
<proteinExistence type="predicted"/>
<accession>A0A5C6ME14</accession>
<gene>
    <name evidence="2" type="ORF">D4764_0263760</name>
</gene>
<feature type="compositionally biased region" description="Basic and acidic residues" evidence="1">
    <location>
        <begin position="33"/>
        <end position="42"/>
    </location>
</feature>
<organism evidence="2 3">
    <name type="scientific">Takifugu flavidus</name>
    <name type="common">sansaifugu</name>
    <dbReference type="NCBI Taxonomy" id="433684"/>
    <lineage>
        <taxon>Eukaryota</taxon>
        <taxon>Metazoa</taxon>
        <taxon>Chordata</taxon>
        <taxon>Craniata</taxon>
        <taxon>Vertebrata</taxon>
        <taxon>Euteleostomi</taxon>
        <taxon>Actinopterygii</taxon>
        <taxon>Neopterygii</taxon>
        <taxon>Teleostei</taxon>
        <taxon>Neoteleostei</taxon>
        <taxon>Acanthomorphata</taxon>
        <taxon>Eupercaria</taxon>
        <taxon>Tetraodontiformes</taxon>
        <taxon>Tetradontoidea</taxon>
        <taxon>Tetraodontidae</taxon>
        <taxon>Takifugu</taxon>
    </lineage>
</organism>
<protein>
    <submittedName>
        <fullName evidence="2">Uncharacterized protein</fullName>
    </submittedName>
</protein>
<dbReference type="Proteomes" id="UP000324091">
    <property type="component" value="Unassembled WGS sequence"/>
</dbReference>
<feature type="compositionally biased region" description="Polar residues" evidence="1">
    <location>
        <begin position="109"/>
        <end position="121"/>
    </location>
</feature>
<keyword evidence="3" id="KW-1185">Reference proteome</keyword>
<evidence type="ECO:0000256" key="1">
    <source>
        <dbReference type="SAM" id="MobiDB-lite"/>
    </source>
</evidence>
<dbReference type="EMBL" id="RHFK02000814">
    <property type="protein sequence ID" value="TWW53093.1"/>
    <property type="molecule type" value="Genomic_DNA"/>
</dbReference>
<reference evidence="2 3" key="1">
    <citation type="submission" date="2019-04" db="EMBL/GenBank/DDBJ databases">
        <title>Chromosome genome assembly for Takifugu flavidus.</title>
        <authorList>
            <person name="Xiao S."/>
        </authorList>
    </citation>
    <scope>NUCLEOTIDE SEQUENCE [LARGE SCALE GENOMIC DNA]</scope>
    <source>
        <strain evidence="2">HTHZ2018</strain>
        <tissue evidence="2">Muscle</tissue>
    </source>
</reference>
<evidence type="ECO:0000313" key="3">
    <source>
        <dbReference type="Proteomes" id="UP000324091"/>
    </source>
</evidence>
<feature type="region of interest" description="Disordered" evidence="1">
    <location>
        <begin position="25"/>
        <end position="127"/>
    </location>
</feature>
<dbReference type="AlphaFoldDB" id="A0A5C6ME14"/>